<protein>
    <submittedName>
        <fullName evidence="2">Uncharacterized protein</fullName>
    </submittedName>
</protein>
<keyword evidence="3" id="KW-1185">Reference proteome</keyword>
<dbReference type="EMBL" id="ML179275">
    <property type="protein sequence ID" value="THU92564.1"/>
    <property type="molecule type" value="Genomic_DNA"/>
</dbReference>
<proteinExistence type="predicted"/>
<evidence type="ECO:0000313" key="2">
    <source>
        <dbReference type="EMBL" id="THU92564.1"/>
    </source>
</evidence>
<organism evidence="2 3">
    <name type="scientific">Dendrothele bispora (strain CBS 962.96)</name>
    <dbReference type="NCBI Taxonomy" id="1314807"/>
    <lineage>
        <taxon>Eukaryota</taxon>
        <taxon>Fungi</taxon>
        <taxon>Dikarya</taxon>
        <taxon>Basidiomycota</taxon>
        <taxon>Agaricomycotina</taxon>
        <taxon>Agaricomycetes</taxon>
        <taxon>Agaricomycetidae</taxon>
        <taxon>Agaricales</taxon>
        <taxon>Agaricales incertae sedis</taxon>
        <taxon>Dendrothele</taxon>
    </lineage>
</organism>
<name>A0A4S8LSV7_DENBC</name>
<keyword evidence="1" id="KW-1133">Transmembrane helix</keyword>
<accession>A0A4S8LSV7</accession>
<dbReference type="AlphaFoldDB" id="A0A4S8LSV7"/>
<evidence type="ECO:0000313" key="3">
    <source>
        <dbReference type="Proteomes" id="UP000297245"/>
    </source>
</evidence>
<sequence>MVWREEDILVIVVSRGEDVVMVVAGGSGGTIVIVSVVVTVVPSSIIIVIVVERVVVDVVPESGKRKRSVSVRRCRAGIISKGRDEEDMDTVDEVMVDVEGEVTVVVVEVIINTGEAGLISREVVV</sequence>
<dbReference type="Proteomes" id="UP000297245">
    <property type="component" value="Unassembled WGS sequence"/>
</dbReference>
<evidence type="ECO:0000256" key="1">
    <source>
        <dbReference type="SAM" id="Phobius"/>
    </source>
</evidence>
<gene>
    <name evidence="2" type="ORF">K435DRAFT_800399</name>
</gene>
<reference evidence="2 3" key="1">
    <citation type="journal article" date="2019" name="Nat. Ecol. Evol.">
        <title>Megaphylogeny resolves global patterns of mushroom evolution.</title>
        <authorList>
            <person name="Varga T."/>
            <person name="Krizsan K."/>
            <person name="Foldi C."/>
            <person name="Dima B."/>
            <person name="Sanchez-Garcia M."/>
            <person name="Sanchez-Ramirez S."/>
            <person name="Szollosi G.J."/>
            <person name="Szarkandi J.G."/>
            <person name="Papp V."/>
            <person name="Albert L."/>
            <person name="Andreopoulos W."/>
            <person name="Angelini C."/>
            <person name="Antonin V."/>
            <person name="Barry K.W."/>
            <person name="Bougher N.L."/>
            <person name="Buchanan P."/>
            <person name="Buyck B."/>
            <person name="Bense V."/>
            <person name="Catcheside P."/>
            <person name="Chovatia M."/>
            <person name="Cooper J."/>
            <person name="Damon W."/>
            <person name="Desjardin D."/>
            <person name="Finy P."/>
            <person name="Geml J."/>
            <person name="Haridas S."/>
            <person name="Hughes K."/>
            <person name="Justo A."/>
            <person name="Karasinski D."/>
            <person name="Kautmanova I."/>
            <person name="Kiss B."/>
            <person name="Kocsube S."/>
            <person name="Kotiranta H."/>
            <person name="LaButti K.M."/>
            <person name="Lechner B.E."/>
            <person name="Liimatainen K."/>
            <person name="Lipzen A."/>
            <person name="Lukacs Z."/>
            <person name="Mihaltcheva S."/>
            <person name="Morgado L.N."/>
            <person name="Niskanen T."/>
            <person name="Noordeloos M.E."/>
            <person name="Ohm R.A."/>
            <person name="Ortiz-Santana B."/>
            <person name="Ovrebo C."/>
            <person name="Racz N."/>
            <person name="Riley R."/>
            <person name="Savchenko A."/>
            <person name="Shiryaev A."/>
            <person name="Soop K."/>
            <person name="Spirin V."/>
            <person name="Szebenyi C."/>
            <person name="Tomsovsky M."/>
            <person name="Tulloss R.E."/>
            <person name="Uehling J."/>
            <person name="Grigoriev I.V."/>
            <person name="Vagvolgyi C."/>
            <person name="Papp T."/>
            <person name="Martin F.M."/>
            <person name="Miettinen O."/>
            <person name="Hibbett D.S."/>
            <person name="Nagy L.G."/>
        </authorList>
    </citation>
    <scope>NUCLEOTIDE SEQUENCE [LARGE SCALE GENOMIC DNA]</scope>
    <source>
        <strain evidence="2 3">CBS 962.96</strain>
    </source>
</reference>
<keyword evidence="1" id="KW-0812">Transmembrane</keyword>
<keyword evidence="1" id="KW-0472">Membrane</keyword>
<feature type="transmembrane region" description="Helical" evidence="1">
    <location>
        <begin position="31"/>
        <end position="56"/>
    </location>
</feature>